<keyword evidence="2" id="KW-1185">Reference proteome</keyword>
<proteinExistence type="predicted"/>
<dbReference type="AlphaFoldDB" id="A0A562ZHJ8"/>
<evidence type="ECO:0000313" key="2">
    <source>
        <dbReference type="Proteomes" id="UP000318199"/>
    </source>
</evidence>
<evidence type="ECO:0000313" key="1">
    <source>
        <dbReference type="EMBL" id="TWO67785.1"/>
    </source>
</evidence>
<reference evidence="1 2" key="1">
    <citation type="submission" date="2019-07" db="EMBL/GenBank/DDBJ databases">
        <title>Caenimonas sedimenti sp. nov., isolated from activated sludge.</title>
        <authorList>
            <person name="Xu J."/>
        </authorList>
    </citation>
    <scope>NUCLEOTIDE SEQUENCE [LARGE SCALE GENOMIC DNA]</scope>
    <source>
        <strain evidence="1 2">HX-9-20</strain>
    </source>
</reference>
<dbReference type="EMBL" id="VOBQ01000023">
    <property type="protein sequence ID" value="TWO67785.1"/>
    <property type="molecule type" value="Genomic_DNA"/>
</dbReference>
<protein>
    <submittedName>
        <fullName evidence="1">Uncharacterized protein</fullName>
    </submittedName>
</protein>
<organism evidence="1 2">
    <name type="scientific">Caenimonas sedimenti</name>
    <dbReference type="NCBI Taxonomy" id="2596921"/>
    <lineage>
        <taxon>Bacteria</taxon>
        <taxon>Pseudomonadati</taxon>
        <taxon>Pseudomonadota</taxon>
        <taxon>Betaproteobacteria</taxon>
        <taxon>Burkholderiales</taxon>
        <taxon>Comamonadaceae</taxon>
        <taxon>Caenimonas</taxon>
    </lineage>
</organism>
<dbReference type="Proteomes" id="UP000318199">
    <property type="component" value="Unassembled WGS sequence"/>
</dbReference>
<accession>A0A562ZHJ8</accession>
<sequence>MAKKKAKPANQAALVAQALDYKAAKARALEILDDVTMAELVKLYGDKYNAKTVLFKQLGIPPERLFHLAEEVNDHAKANPGHVNITGNALASCKTVGDFITRFCQAANLTITPPEPK</sequence>
<name>A0A562ZHJ8_9BURK</name>
<comment type="caution">
    <text evidence="1">The sequence shown here is derived from an EMBL/GenBank/DDBJ whole genome shotgun (WGS) entry which is preliminary data.</text>
</comment>
<gene>
    <name evidence="1" type="ORF">FN976_25715</name>
</gene>
<dbReference type="RefSeq" id="WP_145896331.1">
    <property type="nucleotide sequence ID" value="NZ_VOBQ01000023.1"/>
</dbReference>